<feature type="region of interest" description="Disordered" evidence="1">
    <location>
        <begin position="612"/>
        <end position="631"/>
    </location>
</feature>
<accession>A0A1L7XDW8</accession>
<evidence type="ECO:0000313" key="3">
    <source>
        <dbReference type="Proteomes" id="UP000184330"/>
    </source>
</evidence>
<evidence type="ECO:0000256" key="1">
    <source>
        <dbReference type="SAM" id="MobiDB-lite"/>
    </source>
</evidence>
<keyword evidence="3" id="KW-1185">Reference proteome</keyword>
<sequence length="718" mass="79437">MATVVVSTPFAGSVQQVQVGPADLVATVTAAHAAWGWVGGLSDEAFGGTLSSKLVGMTFCALAYTMKPRQAIDIFMDFFVDALFKKGLCNYPGSKEALHTFLIDNHQAILNDGAIHHLPEKFQDAISRFEVITGWRGKSPRDPRLVRHFRSTEATLINGFLRWLVRDIRDPYYTRSAAVARIAACLRCVGYKIGETAIWDGIGQRPSLHRTLILVTGGASETDDLMDESIFQQRPCDLITHYRWNTAGAMLWNSLLQDCEYSHEMFQEDFDDINATLEKSLEFRWTYVDTGVEEIQAFPVWINPRPSSSPTATRIATIFFPESVDRISTLYQRVSNERYLKAALSRKGINAQDASIQSKELHRIQIIAASVCLAVLGKLGGSNFAAIQHSTTINLSYMANIRWLCGEVDAILTGGCVMSRVIKALAAIHCAVEFPERTDWYNEDFNAANTESNAADSQVVGWRNGRYAILPNLLFAMEKPLEKSILSLQCVDGFIANLPTRRNGALCCPIGLPGPIGFNADFIEEVVKQEGRDPEGQALAHDKIRPIILGPPRLECPDKPLYITLERPPYGSGDPEISICGRLEGESLGHVGIQDILITLALSWHDAEGQPYQACSPREGHEKPSQASDQLPARKVFNMAPSAYYRYPGIIPRCKEDQEPRHHVYVQVSGDTPWTLFLAGQSSFLNRIVFGCPDCAVNAGANYISSTSNGLRTLIGYQ</sequence>
<dbReference type="AlphaFoldDB" id="A0A1L7XDW8"/>
<protein>
    <submittedName>
        <fullName evidence="2">Uncharacterized protein</fullName>
    </submittedName>
</protein>
<gene>
    <name evidence="2" type="ORF">PAC_13118</name>
</gene>
<name>A0A1L7XDW8_9HELO</name>
<dbReference type="Proteomes" id="UP000184330">
    <property type="component" value="Unassembled WGS sequence"/>
</dbReference>
<dbReference type="OrthoDB" id="3432393at2759"/>
<organism evidence="2 3">
    <name type="scientific">Phialocephala subalpina</name>
    <dbReference type="NCBI Taxonomy" id="576137"/>
    <lineage>
        <taxon>Eukaryota</taxon>
        <taxon>Fungi</taxon>
        <taxon>Dikarya</taxon>
        <taxon>Ascomycota</taxon>
        <taxon>Pezizomycotina</taxon>
        <taxon>Leotiomycetes</taxon>
        <taxon>Helotiales</taxon>
        <taxon>Mollisiaceae</taxon>
        <taxon>Phialocephala</taxon>
        <taxon>Phialocephala fortinii species complex</taxon>
    </lineage>
</organism>
<reference evidence="2 3" key="1">
    <citation type="submission" date="2016-03" db="EMBL/GenBank/DDBJ databases">
        <authorList>
            <person name="Ploux O."/>
        </authorList>
    </citation>
    <scope>NUCLEOTIDE SEQUENCE [LARGE SCALE GENOMIC DNA]</scope>
    <source>
        <strain evidence="2 3">UAMH 11012</strain>
    </source>
</reference>
<dbReference type="EMBL" id="FJOG01000023">
    <property type="protein sequence ID" value="CZR63221.1"/>
    <property type="molecule type" value="Genomic_DNA"/>
</dbReference>
<proteinExistence type="predicted"/>
<evidence type="ECO:0000313" key="2">
    <source>
        <dbReference type="EMBL" id="CZR63221.1"/>
    </source>
</evidence>